<keyword evidence="7" id="KW-0540">Nuclease</keyword>
<dbReference type="InterPro" id="IPR036187">
    <property type="entry name" value="DNA_mismatch_repair_MutS_sf"/>
</dbReference>
<feature type="coiled-coil region" evidence="8">
    <location>
        <begin position="532"/>
        <end position="606"/>
    </location>
</feature>
<organism evidence="10 11">
    <name type="scientific">Desulfobacca acetoxidans (strain ATCC 700848 / DSM 11109 / ASRB2)</name>
    <dbReference type="NCBI Taxonomy" id="880072"/>
    <lineage>
        <taxon>Bacteria</taxon>
        <taxon>Pseudomonadati</taxon>
        <taxon>Thermodesulfobacteriota</taxon>
        <taxon>Desulfobaccia</taxon>
        <taxon>Desulfobaccales</taxon>
        <taxon>Desulfobaccaceae</taxon>
        <taxon>Desulfobacca</taxon>
    </lineage>
</organism>
<keyword evidence="5 7" id="KW-0694">RNA-binding</keyword>
<evidence type="ECO:0000256" key="4">
    <source>
        <dbReference type="ARBA" id="ARBA00022840"/>
    </source>
</evidence>
<dbReference type="PIRSF" id="PIRSF005814">
    <property type="entry name" value="MutS_YshD"/>
    <property type="match status" value="1"/>
</dbReference>
<dbReference type="InterPro" id="IPR045076">
    <property type="entry name" value="MutS"/>
</dbReference>
<evidence type="ECO:0000256" key="6">
    <source>
        <dbReference type="ARBA" id="ARBA00023125"/>
    </source>
</evidence>
<dbReference type="GO" id="GO:0140664">
    <property type="term" value="F:ATP-dependent DNA damage sensor activity"/>
    <property type="evidence" value="ECO:0007669"/>
    <property type="project" value="InterPro"/>
</dbReference>
<keyword evidence="3 7" id="KW-0378">Hydrolase</keyword>
<comment type="function">
    <text evidence="7">Acts as a ribosome collision sensor, splitting the ribosome into its 2 subunits. Detects stalled/collided 70S ribosomes which it binds and splits by an ATP-hydrolysis driven conformational change. Acts upstream of the ribosome quality control system (RQC), a ribosome-associated complex that mediates the extraction of incompletely synthesized nascent chains from stalled ribosomes and their subsequent degradation. Probably generates substrates for RQC.</text>
</comment>
<dbReference type="GO" id="GO:0019843">
    <property type="term" value="F:rRNA binding"/>
    <property type="evidence" value="ECO:0007669"/>
    <property type="project" value="UniProtKB-UniRule"/>
</dbReference>
<dbReference type="HAMAP" id="MF_00092">
    <property type="entry name" value="MutS2"/>
    <property type="match status" value="1"/>
</dbReference>
<dbReference type="InterPro" id="IPR036063">
    <property type="entry name" value="Smr_dom_sf"/>
</dbReference>
<reference evidence="10 11" key="1">
    <citation type="journal article" date="2011" name="Stand. Genomic Sci.">
        <title>Complete genome sequence of the acetate-degrading sulfate reducer Desulfobacca acetoxidans type strain (ASRB2).</title>
        <authorList>
            <person name="Goker M."/>
            <person name="Teshima H."/>
            <person name="Lapidus A."/>
            <person name="Nolan M."/>
            <person name="Lucas S."/>
            <person name="Hammon N."/>
            <person name="Deshpande S."/>
            <person name="Cheng J.F."/>
            <person name="Tapia R."/>
            <person name="Han C."/>
            <person name="Goodwin L."/>
            <person name="Pitluck S."/>
            <person name="Huntemann M."/>
            <person name="Liolios K."/>
            <person name="Ivanova N."/>
            <person name="Pagani I."/>
            <person name="Mavromatis K."/>
            <person name="Ovchinikova G."/>
            <person name="Pati A."/>
            <person name="Chen A."/>
            <person name="Palaniappan K."/>
            <person name="Land M."/>
            <person name="Hauser L."/>
            <person name="Brambilla E.M."/>
            <person name="Rohde M."/>
            <person name="Spring S."/>
            <person name="Detter J.C."/>
            <person name="Woyke T."/>
            <person name="Bristow J."/>
            <person name="Eisen J.A."/>
            <person name="Markowitz V."/>
            <person name="Hugenholtz P."/>
            <person name="Kyrpides N.C."/>
            <person name="Klenk H.P."/>
        </authorList>
    </citation>
    <scope>NUCLEOTIDE SEQUENCE [LARGE SCALE GENOMIC DNA]</scope>
    <source>
        <strain evidence="11">ATCC 700848 / DSM 11109 / ASRB2</strain>
    </source>
</reference>
<dbReference type="GO" id="GO:0004519">
    <property type="term" value="F:endonuclease activity"/>
    <property type="evidence" value="ECO:0007669"/>
    <property type="project" value="UniProtKB-UniRule"/>
</dbReference>
<dbReference type="InterPro" id="IPR007696">
    <property type="entry name" value="DNA_mismatch_repair_MutS_core"/>
</dbReference>
<reference evidence="11" key="2">
    <citation type="submission" date="2011-03" db="EMBL/GenBank/DDBJ databases">
        <title>The complete genome of Desulfobacca acetoxidans DSM 11109.</title>
        <authorList>
            <consortium name="US DOE Joint Genome Institute (JGI-PGF)"/>
            <person name="Lucas S."/>
            <person name="Copeland A."/>
            <person name="Lapidus A."/>
            <person name="Bruce D."/>
            <person name="Goodwin L."/>
            <person name="Pitluck S."/>
            <person name="Peters L."/>
            <person name="Kyrpides N."/>
            <person name="Mavromatis K."/>
            <person name="Ivanova N."/>
            <person name="Ovchinnikova G."/>
            <person name="Teshima H."/>
            <person name="Detter J.C."/>
            <person name="Han C."/>
            <person name="Land M."/>
            <person name="Hauser L."/>
            <person name="Markowitz V."/>
            <person name="Cheng J.-F."/>
            <person name="Hugenholtz P."/>
            <person name="Woyke T."/>
            <person name="Wu D."/>
            <person name="Spring S."/>
            <person name="Schueler E."/>
            <person name="Brambilla E."/>
            <person name="Klenk H.-P."/>
            <person name="Eisen J.A."/>
        </authorList>
    </citation>
    <scope>NUCLEOTIDE SEQUENCE [LARGE SCALE GENOMIC DNA]</scope>
    <source>
        <strain evidence="11">ATCC 700848 / DSM 11109 / ASRB2</strain>
    </source>
</reference>
<evidence type="ECO:0000256" key="7">
    <source>
        <dbReference type="HAMAP-Rule" id="MF_00092"/>
    </source>
</evidence>
<dbReference type="FunFam" id="3.40.50.300:FF:000830">
    <property type="entry name" value="Endonuclease MutS2"/>
    <property type="match status" value="1"/>
</dbReference>
<evidence type="ECO:0000256" key="5">
    <source>
        <dbReference type="ARBA" id="ARBA00022884"/>
    </source>
</evidence>
<dbReference type="GO" id="GO:0045910">
    <property type="term" value="P:negative regulation of DNA recombination"/>
    <property type="evidence" value="ECO:0007669"/>
    <property type="project" value="InterPro"/>
</dbReference>
<evidence type="ECO:0000313" key="11">
    <source>
        <dbReference type="Proteomes" id="UP000000483"/>
    </source>
</evidence>
<evidence type="ECO:0000256" key="2">
    <source>
        <dbReference type="ARBA" id="ARBA00022741"/>
    </source>
</evidence>
<dbReference type="Pfam" id="PF00488">
    <property type="entry name" value="MutS_V"/>
    <property type="match status" value="1"/>
</dbReference>
<sequence length="792" mass="89167">MAQQTLKALEFPQLIRILQRFTRSIWGRRRLARLQPSSDFGEVQILLQEVEELSDLTAVEGPCPFEGCLDLTPILKRLVAPGSLLLSEELNQIVAVLRLISRVQRYLRGATDRHPHLNRYRQRLRDLSDLKKAIQVAISPYGLILDQASEELCRLRAEISTTRQQINRTLHQLFGRVEYREVLQDQVISQRNGRYVIPIKADFKGKVTGIIHDQSQSKATLFFEPFEIVNINNSLNLLFGEEKREEERILRHLTNLVRAQYEVIQEDLQILGEFDALQAKVAYAEEFKARTPTLIRQGRVRLKQARHPLLLYRDREEQGFHATIPIDLELTPSERFLVLSGANTGGKTVTLKTLGLLCVMVQCGIPLPVAEGSEVCIFDAIFADIGDTQNLAQNLSTFSAHIKRTADILAKLQGRCLVLLDELGTATDPAEGGALALALLRALGRTGAYGVATTHYHLLKAFAHEEPGFANVAVLFDDRTQKPLYRLAYGVAGPSNALSIARELGLPEEIIAEAERQIGQEGMQALQQLARCEAAQQHLAQREQLIRQEEENLRRQEEKLAVVREKLEQERRQLLDEGRQAMVKAIRQAENEFKDILTRLEDRQDSWGRLRQEFTTKQRQLHKRLVPKATAVDRQELSLALGQKVFLPALGQTGVVASSPDKEGRLEILVGAVKIRLSSDEIKEVRAGDELGRIYRGRWHGGVELPETAPWQSSSLNIIGLRVEEALPLVDRLLDQAVLHGCRQVDIIHGIGAGRLQQAVREHLRGHTLVKQLHHGEQGQAGRGVTVVEIKD</sequence>
<dbReference type="GO" id="GO:0030983">
    <property type="term" value="F:mismatched DNA binding"/>
    <property type="evidence" value="ECO:0007669"/>
    <property type="project" value="InterPro"/>
</dbReference>
<dbReference type="STRING" id="880072.Desac_2869"/>
<dbReference type="Gene3D" id="3.30.1370.110">
    <property type="match status" value="1"/>
</dbReference>
<keyword evidence="1 7" id="KW-0699">rRNA-binding</keyword>
<proteinExistence type="inferred from homology"/>
<dbReference type="EMBL" id="CP002629">
    <property type="protein sequence ID" value="AEB10669.1"/>
    <property type="molecule type" value="Genomic_DNA"/>
</dbReference>
<dbReference type="Gene3D" id="3.40.50.300">
    <property type="entry name" value="P-loop containing nucleotide triphosphate hydrolases"/>
    <property type="match status" value="1"/>
</dbReference>
<evidence type="ECO:0000256" key="1">
    <source>
        <dbReference type="ARBA" id="ARBA00022730"/>
    </source>
</evidence>
<keyword evidence="7" id="KW-0255">Endonuclease</keyword>
<dbReference type="SUPFAM" id="SSF160443">
    <property type="entry name" value="SMR domain-like"/>
    <property type="match status" value="1"/>
</dbReference>
<dbReference type="InterPro" id="IPR046893">
    <property type="entry name" value="MSSS"/>
</dbReference>
<comment type="subunit">
    <text evidence="7">Homodimer. Binds to stalled ribosomes, contacting rRNA.</text>
</comment>
<dbReference type="HOGENOM" id="CLU_011252_2_1_7"/>
<dbReference type="InterPro" id="IPR000432">
    <property type="entry name" value="DNA_mismatch_repair_MutS_C"/>
</dbReference>
<dbReference type="InterPro" id="IPR005747">
    <property type="entry name" value="MutS2"/>
</dbReference>
<keyword evidence="4 7" id="KW-0067">ATP-binding</keyword>
<protein>
    <recommendedName>
        <fullName evidence="7">Endonuclease MutS2</fullName>
        <ecNumber evidence="7">3.1.-.-</ecNumber>
    </recommendedName>
    <alternativeName>
        <fullName evidence="7">Ribosome-associated protein quality control-upstream factor</fullName>
        <shortName evidence="7">RQC-upstream factor</shortName>
        <shortName evidence="7">RqcU</shortName>
        <ecNumber evidence="7">3.6.4.-</ecNumber>
    </alternativeName>
</protein>
<gene>
    <name evidence="7" type="primary">mutS2</name>
    <name evidence="7" type="synonym">rqcU</name>
    <name evidence="10" type="ordered locus">Desac_2869</name>
</gene>
<dbReference type="InterPro" id="IPR002625">
    <property type="entry name" value="Smr_dom"/>
</dbReference>
<dbReference type="Proteomes" id="UP000000483">
    <property type="component" value="Chromosome"/>
</dbReference>
<keyword evidence="2 7" id="KW-0547">Nucleotide-binding</keyword>
<dbReference type="PANTHER" id="PTHR48466:SF2">
    <property type="entry name" value="OS10G0509000 PROTEIN"/>
    <property type="match status" value="1"/>
</dbReference>
<dbReference type="SMART" id="SM00534">
    <property type="entry name" value="MUTSac"/>
    <property type="match status" value="1"/>
</dbReference>
<dbReference type="GO" id="GO:0006298">
    <property type="term" value="P:mismatch repair"/>
    <property type="evidence" value="ECO:0007669"/>
    <property type="project" value="InterPro"/>
</dbReference>
<keyword evidence="6 7" id="KW-0238">DNA-binding</keyword>
<dbReference type="eggNOG" id="COG1193">
    <property type="taxonomic scope" value="Bacteria"/>
</dbReference>
<dbReference type="GO" id="GO:0072344">
    <property type="term" value="P:rescue of stalled ribosome"/>
    <property type="evidence" value="ECO:0007669"/>
    <property type="project" value="UniProtKB-UniRule"/>
</dbReference>
<dbReference type="RefSeq" id="WP_013707778.1">
    <property type="nucleotide sequence ID" value="NC_015388.1"/>
</dbReference>
<accession>F2NE39</accession>
<dbReference type="NCBIfam" id="TIGR01069">
    <property type="entry name" value="mutS2"/>
    <property type="match status" value="1"/>
</dbReference>
<keyword evidence="8" id="KW-0175">Coiled coil</keyword>
<dbReference type="SMART" id="SM00533">
    <property type="entry name" value="MUTSd"/>
    <property type="match status" value="1"/>
</dbReference>
<feature type="binding site" evidence="7">
    <location>
        <begin position="341"/>
        <end position="348"/>
    </location>
    <ligand>
        <name>ATP</name>
        <dbReference type="ChEBI" id="CHEBI:30616"/>
    </ligand>
</feature>
<evidence type="ECO:0000259" key="9">
    <source>
        <dbReference type="PROSITE" id="PS50828"/>
    </source>
</evidence>
<dbReference type="InterPro" id="IPR027417">
    <property type="entry name" value="P-loop_NTPase"/>
</dbReference>
<dbReference type="KEGG" id="dao:Desac_2869"/>
<dbReference type="PANTHER" id="PTHR48466">
    <property type="entry name" value="OS10G0509000 PROTEIN-RELATED"/>
    <property type="match status" value="1"/>
</dbReference>
<feature type="domain" description="Smr" evidence="9">
    <location>
        <begin position="716"/>
        <end position="791"/>
    </location>
</feature>
<dbReference type="GO" id="GO:0043023">
    <property type="term" value="F:ribosomal large subunit binding"/>
    <property type="evidence" value="ECO:0007669"/>
    <property type="project" value="UniProtKB-UniRule"/>
</dbReference>
<dbReference type="AlphaFoldDB" id="F2NE39"/>
<dbReference type="Pfam" id="PF01713">
    <property type="entry name" value="Smr"/>
    <property type="match status" value="1"/>
</dbReference>
<dbReference type="GO" id="GO:0016887">
    <property type="term" value="F:ATP hydrolysis activity"/>
    <property type="evidence" value="ECO:0007669"/>
    <property type="project" value="InterPro"/>
</dbReference>
<dbReference type="SUPFAM" id="SSF52540">
    <property type="entry name" value="P-loop containing nucleoside triphosphate hydrolases"/>
    <property type="match status" value="1"/>
</dbReference>
<dbReference type="Pfam" id="PF20297">
    <property type="entry name" value="MSSS"/>
    <property type="match status" value="1"/>
</dbReference>
<name>F2NE39_DESAR</name>
<evidence type="ECO:0000256" key="8">
    <source>
        <dbReference type="SAM" id="Coils"/>
    </source>
</evidence>
<evidence type="ECO:0000313" key="10">
    <source>
        <dbReference type="EMBL" id="AEB10669.1"/>
    </source>
</evidence>
<comment type="function">
    <text evidence="7">Endonuclease that is involved in the suppression of homologous recombination and thus may have a key role in the control of bacterial genetic diversity.</text>
</comment>
<dbReference type="PROSITE" id="PS50828">
    <property type="entry name" value="SMR"/>
    <property type="match status" value="1"/>
</dbReference>
<dbReference type="EC" id="3.1.-.-" evidence="7"/>
<evidence type="ECO:0000256" key="3">
    <source>
        <dbReference type="ARBA" id="ARBA00022801"/>
    </source>
</evidence>
<dbReference type="SUPFAM" id="SSF48334">
    <property type="entry name" value="DNA repair protein MutS, domain III"/>
    <property type="match status" value="1"/>
</dbReference>
<comment type="similarity">
    <text evidence="7">Belongs to the DNA mismatch repair MutS family. MutS2 subfamily.</text>
</comment>
<keyword evidence="11" id="KW-1185">Reference proteome</keyword>
<dbReference type="SMART" id="SM00463">
    <property type="entry name" value="SMR"/>
    <property type="match status" value="1"/>
</dbReference>
<dbReference type="OrthoDB" id="9808166at2"/>
<dbReference type="EC" id="3.6.4.-" evidence="7"/>
<dbReference type="GO" id="GO:0005524">
    <property type="term" value="F:ATP binding"/>
    <property type="evidence" value="ECO:0007669"/>
    <property type="project" value="UniProtKB-UniRule"/>
</dbReference>